<dbReference type="AlphaFoldDB" id="A0A9D3NNQ7"/>
<gene>
    <name evidence="2" type="ORF">KOW79_011888</name>
</gene>
<evidence type="ECO:0000256" key="1">
    <source>
        <dbReference type="SAM" id="MobiDB-lite"/>
    </source>
</evidence>
<proteinExistence type="predicted"/>
<reference evidence="2 3" key="1">
    <citation type="submission" date="2021-06" db="EMBL/GenBank/DDBJ databases">
        <title>Chromosome-level genome assembly of the red-tail catfish (Hemibagrus wyckioides).</title>
        <authorList>
            <person name="Shao F."/>
        </authorList>
    </citation>
    <scope>NUCLEOTIDE SEQUENCE [LARGE SCALE GENOMIC DNA]</scope>
    <source>
        <strain evidence="2">EC202008001</strain>
        <tissue evidence="2">Blood</tissue>
    </source>
</reference>
<name>A0A9D3NNQ7_9TELE</name>
<keyword evidence="3" id="KW-1185">Reference proteome</keyword>
<accession>A0A9D3NNQ7</accession>
<feature type="region of interest" description="Disordered" evidence="1">
    <location>
        <begin position="121"/>
        <end position="162"/>
    </location>
</feature>
<feature type="compositionally biased region" description="Pro residues" evidence="1">
    <location>
        <begin position="151"/>
        <end position="160"/>
    </location>
</feature>
<comment type="caution">
    <text evidence="2">The sequence shown here is derived from an EMBL/GenBank/DDBJ whole genome shotgun (WGS) entry which is preliminary data.</text>
</comment>
<evidence type="ECO:0000313" key="2">
    <source>
        <dbReference type="EMBL" id="KAG7325572.1"/>
    </source>
</evidence>
<sequence>MGLDLCKDLHDFSTQLNVLTFLQAYPTSGGDPVYPNGSLLTLSSPLPSHHAGHLLPPFSSTPVPGAANTTHSSEMERMLYEHAHLMQTHQSLQEDLRAFREVRAEVRELVQVAQSLRDDLSQARGLTPSPTQPSVKKIPSHPVRSYETNFPDPPPPPWPEPDTVMIKQSCPPLTYVPDTWGFPLPPTPKELQELLTPASKPVPASS</sequence>
<dbReference type="EMBL" id="JAHKSW010000013">
    <property type="protein sequence ID" value="KAG7325572.1"/>
    <property type="molecule type" value="Genomic_DNA"/>
</dbReference>
<protein>
    <submittedName>
        <fullName evidence="2">Uncharacterized protein</fullName>
    </submittedName>
</protein>
<evidence type="ECO:0000313" key="3">
    <source>
        <dbReference type="Proteomes" id="UP000824219"/>
    </source>
</evidence>
<dbReference type="Proteomes" id="UP000824219">
    <property type="component" value="Linkage Group LG13"/>
</dbReference>
<feature type="region of interest" description="Disordered" evidence="1">
    <location>
        <begin position="184"/>
        <end position="206"/>
    </location>
</feature>
<organism evidence="2 3">
    <name type="scientific">Hemibagrus wyckioides</name>
    <dbReference type="NCBI Taxonomy" id="337641"/>
    <lineage>
        <taxon>Eukaryota</taxon>
        <taxon>Metazoa</taxon>
        <taxon>Chordata</taxon>
        <taxon>Craniata</taxon>
        <taxon>Vertebrata</taxon>
        <taxon>Euteleostomi</taxon>
        <taxon>Actinopterygii</taxon>
        <taxon>Neopterygii</taxon>
        <taxon>Teleostei</taxon>
        <taxon>Ostariophysi</taxon>
        <taxon>Siluriformes</taxon>
        <taxon>Bagridae</taxon>
        <taxon>Hemibagrus</taxon>
    </lineage>
</organism>